<dbReference type="STRING" id="1423740.FC36_GL001405"/>
<evidence type="ECO:0000313" key="2">
    <source>
        <dbReference type="Proteomes" id="UP000051048"/>
    </source>
</evidence>
<comment type="caution">
    <text evidence="1">The sequence shown here is derived from an EMBL/GenBank/DDBJ whole genome shotgun (WGS) entry which is preliminary data.</text>
</comment>
<dbReference type="EMBL" id="AZFH01000031">
    <property type="protein sequence ID" value="KRL81810.1"/>
    <property type="molecule type" value="Genomic_DNA"/>
</dbReference>
<name>A0A0R1TTJ9_9LACO</name>
<dbReference type="AlphaFoldDB" id="A0A0R1TTJ9"/>
<dbReference type="OrthoDB" id="2305699at2"/>
<accession>A0A0R1TTJ9</accession>
<proteinExistence type="predicted"/>
<dbReference type="RefSeq" id="WP_025021005.1">
    <property type="nucleotide sequence ID" value="NZ_AZFH01000031.1"/>
</dbReference>
<dbReference type="Proteomes" id="UP000051048">
    <property type="component" value="Unassembled WGS sequence"/>
</dbReference>
<evidence type="ECO:0000313" key="1">
    <source>
        <dbReference type="EMBL" id="KRL81810.1"/>
    </source>
</evidence>
<protein>
    <submittedName>
        <fullName evidence="1">Uncharacterized protein</fullName>
    </submittedName>
</protein>
<organism evidence="1 2">
    <name type="scientific">Ligilactobacillus equi DSM 15833 = JCM 10991</name>
    <dbReference type="NCBI Taxonomy" id="1423740"/>
    <lineage>
        <taxon>Bacteria</taxon>
        <taxon>Bacillati</taxon>
        <taxon>Bacillota</taxon>
        <taxon>Bacilli</taxon>
        <taxon>Lactobacillales</taxon>
        <taxon>Lactobacillaceae</taxon>
        <taxon>Ligilactobacillus</taxon>
    </lineage>
</organism>
<reference evidence="1 2" key="1">
    <citation type="journal article" date="2015" name="Genome Announc.">
        <title>Expanding the biotechnology potential of lactobacilli through comparative genomics of 213 strains and associated genera.</title>
        <authorList>
            <person name="Sun Z."/>
            <person name="Harris H.M."/>
            <person name="McCann A."/>
            <person name="Guo C."/>
            <person name="Argimon S."/>
            <person name="Zhang W."/>
            <person name="Yang X."/>
            <person name="Jeffery I.B."/>
            <person name="Cooney J.C."/>
            <person name="Kagawa T.F."/>
            <person name="Liu W."/>
            <person name="Song Y."/>
            <person name="Salvetti E."/>
            <person name="Wrobel A."/>
            <person name="Rasinkangas P."/>
            <person name="Parkhill J."/>
            <person name="Rea M.C."/>
            <person name="O'Sullivan O."/>
            <person name="Ritari J."/>
            <person name="Douillard F.P."/>
            <person name="Paul Ross R."/>
            <person name="Yang R."/>
            <person name="Briner A.E."/>
            <person name="Felis G.E."/>
            <person name="de Vos W.M."/>
            <person name="Barrangou R."/>
            <person name="Klaenhammer T.R."/>
            <person name="Caufield P.W."/>
            <person name="Cui Y."/>
            <person name="Zhang H."/>
            <person name="O'Toole P.W."/>
        </authorList>
    </citation>
    <scope>NUCLEOTIDE SEQUENCE [LARGE SCALE GENOMIC DNA]</scope>
    <source>
        <strain evidence="1 2">DSM 15833</strain>
    </source>
</reference>
<gene>
    <name evidence="1" type="ORF">FC36_GL001405</name>
</gene>
<sequence length="67" mass="7669">MAHGLATKSPYDVKKQVEDNWWFWFPIVAGVATKEEMEKATSEEVQIFNKVAELKQQMQQPRGGDGE</sequence>